<evidence type="ECO:0000256" key="1">
    <source>
        <dbReference type="ARBA" id="ARBA00008031"/>
    </source>
</evidence>
<keyword evidence="11" id="KW-1185">Reference proteome</keyword>
<evidence type="ECO:0000256" key="3">
    <source>
        <dbReference type="ARBA" id="ARBA00022842"/>
    </source>
</evidence>
<feature type="binding site" evidence="7">
    <location>
        <position position="218"/>
    </location>
    <ligand>
        <name>Mg(2+)</name>
        <dbReference type="ChEBI" id="CHEBI:18420"/>
    </ligand>
</feature>
<dbReference type="SUPFAM" id="SSF51604">
    <property type="entry name" value="Enolase C-terminal domain-like"/>
    <property type="match status" value="1"/>
</dbReference>
<dbReference type="Pfam" id="PF13378">
    <property type="entry name" value="MR_MLE_C"/>
    <property type="match status" value="1"/>
</dbReference>
<feature type="domain" description="Mandelate racemase/muconate lactonizing enzyme C-terminal" evidence="9">
    <location>
        <begin position="141"/>
        <end position="239"/>
    </location>
</feature>
<dbReference type="SFLD" id="SFLDS00001">
    <property type="entry name" value="Enolase"/>
    <property type="match status" value="1"/>
</dbReference>
<evidence type="ECO:0000313" key="10">
    <source>
        <dbReference type="EMBL" id="RDB36492.1"/>
    </source>
</evidence>
<comment type="cofactor">
    <cofactor evidence="7 8">
        <name>Mg(2+)</name>
        <dbReference type="ChEBI" id="CHEBI:18420"/>
    </cofactor>
    <text evidence="7 8">Binds 1 Mg(2+) ion per subunit.</text>
</comment>
<evidence type="ECO:0000313" key="11">
    <source>
        <dbReference type="Proteomes" id="UP000253934"/>
    </source>
</evidence>
<evidence type="ECO:0000259" key="9">
    <source>
        <dbReference type="SMART" id="SM00922"/>
    </source>
</evidence>
<organism evidence="10 11">
    <name type="scientific">Spirobacillus cienkowskii</name>
    <dbReference type="NCBI Taxonomy" id="495820"/>
    <lineage>
        <taxon>Bacteria</taxon>
        <taxon>Pseudomonadati</taxon>
        <taxon>Bdellovibrionota</taxon>
        <taxon>Oligoflexia</taxon>
        <taxon>Silvanigrellales</taxon>
        <taxon>Spirobacillus</taxon>
    </lineage>
</organism>
<dbReference type="InterPro" id="IPR034603">
    <property type="entry name" value="Dipeptide_epimerase"/>
</dbReference>
<dbReference type="InterPro" id="IPR029017">
    <property type="entry name" value="Enolase-like_N"/>
</dbReference>
<dbReference type="EC" id="5.1.1.-" evidence="8"/>
<feature type="active site" description="Proton acceptor; specific for (S)-substrate epimerization" evidence="5">
    <location>
        <position position="267"/>
    </location>
</feature>
<evidence type="ECO:0000256" key="4">
    <source>
        <dbReference type="ARBA" id="ARBA00023235"/>
    </source>
</evidence>
<protein>
    <recommendedName>
        <fullName evidence="8">Dipeptide epimerase</fullName>
        <ecNumber evidence="8">5.1.1.-</ecNumber>
    </recommendedName>
</protein>
<dbReference type="InterPro" id="IPR018110">
    <property type="entry name" value="Mandel_Rmase/mucon_lact_enz_CS"/>
</dbReference>
<keyword evidence="4 8" id="KW-0413">Isomerase</keyword>
<accession>A0A369KSB8</accession>
<proteinExistence type="inferred from homology"/>
<keyword evidence="3 7" id="KW-0460">Magnesium</keyword>
<dbReference type="GO" id="GO:0046872">
    <property type="term" value="F:metal ion binding"/>
    <property type="evidence" value="ECO:0007669"/>
    <property type="project" value="UniProtKB-KW"/>
</dbReference>
<feature type="binding site" evidence="6">
    <location>
        <position position="322"/>
    </location>
    <ligand>
        <name>substrate</name>
    </ligand>
</feature>
<dbReference type="CDD" id="cd03319">
    <property type="entry name" value="L-Ala-DL-Glu_epimerase"/>
    <property type="match status" value="1"/>
</dbReference>
<dbReference type="AlphaFoldDB" id="A0A369KSB8"/>
<dbReference type="SMART" id="SM00922">
    <property type="entry name" value="MR_MLE"/>
    <property type="match status" value="1"/>
</dbReference>
<dbReference type="InterPro" id="IPR036849">
    <property type="entry name" value="Enolase-like_C_sf"/>
</dbReference>
<evidence type="ECO:0000256" key="7">
    <source>
        <dbReference type="PIRSR" id="PIRSR634603-3"/>
    </source>
</evidence>
<dbReference type="InterPro" id="IPR029065">
    <property type="entry name" value="Enolase_C-like"/>
</dbReference>
<dbReference type="SUPFAM" id="SSF54826">
    <property type="entry name" value="Enolase N-terminal domain-like"/>
    <property type="match status" value="1"/>
</dbReference>
<feature type="binding site" evidence="6">
    <location>
        <position position="135"/>
    </location>
    <ligand>
        <name>substrate</name>
    </ligand>
</feature>
<dbReference type="Proteomes" id="UP000253934">
    <property type="component" value="Unassembled WGS sequence"/>
</dbReference>
<dbReference type="PANTHER" id="PTHR48073">
    <property type="entry name" value="O-SUCCINYLBENZOATE SYNTHASE-RELATED"/>
    <property type="match status" value="1"/>
</dbReference>
<dbReference type="Gene3D" id="3.20.20.120">
    <property type="entry name" value="Enolase-like C-terminal domain"/>
    <property type="match status" value="1"/>
</dbReference>
<dbReference type="PANTHER" id="PTHR48073:SF2">
    <property type="entry name" value="O-SUCCINYLBENZOATE SYNTHASE"/>
    <property type="match status" value="1"/>
</dbReference>
<feature type="binding site" evidence="6">
    <location>
        <position position="297"/>
    </location>
    <ligand>
        <name>substrate</name>
    </ligand>
</feature>
<dbReference type="SFLD" id="SFLDG00180">
    <property type="entry name" value="muconate_cycloisomerase"/>
    <property type="match status" value="1"/>
</dbReference>
<dbReference type="FunFam" id="3.30.390.10:FF:000009">
    <property type="entry name" value="Hydrophobic dipeptide epimerase"/>
    <property type="match status" value="1"/>
</dbReference>
<dbReference type="GO" id="GO:0006518">
    <property type="term" value="P:peptide metabolic process"/>
    <property type="evidence" value="ECO:0007669"/>
    <property type="project" value="UniProtKB-ARBA"/>
</dbReference>
<dbReference type="Pfam" id="PF02746">
    <property type="entry name" value="MR_MLE_N"/>
    <property type="match status" value="1"/>
</dbReference>
<reference evidence="10" key="1">
    <citation type="submission" date="2018-04" db="EMBL/GenBank/DDBJ databases">
        <title>Draft genome sequence of the Candidatus Spirobacillus cienkowskii, a pathogen of freshwater Daphnia species, reconstructed from hemolymph metagenomic reads.</title>
        <authorList>
            <person name="Bresciani L."/>
            <person name="Lemos L.N."/>
            <person name="Wale N."/>
            <person name="Lin J.Y."/>
            <person name="Fernandes G.R."/>
            <person name="Duffy M.A."/>
            <person name="Rodrigues J.M."/>
        </authorList>
    </citation>
    <scope>NUCLEOTIDE SEQUENCE [LARGE SCALE GENOMIC DNA]</scope>
    <source>
        <strain evidence="10">Binning01</strain>
    </source>
</reference>
<feature type="active site" description="Proton acceptor; specific for (R)-substrate epimerization" evidence="5">
    <location>
        <position position="162"/>
    </location>
</feature>
<feature type="binding site" evidence="6">
    <location>
        <position position="24"/>
    </location>
    <ligand>
        <name>substrate</name>
    </ligand>
</feature>
<gene>
    <name evidence="10" type="ORF">DCC88_05010</name>
</gene>
<feature type="binding site" evidence="7">
    <location>
        <position position="190"/>
    </location>
    <ligand>
        <name>Mg(2+)</name>
        <dbReference type="ChEBI" id="CHEBI:18420"/>
    </ligand>
</feature>
<evidence type="ECO:0000256" key="5">
    <source>
        <dbReference type="PIRSR" id="PIRSR634603-1"/>
    </source>
</evidence>
<feature type="binding site" evidence="6">
    <location>
        <position position="160"/>
    </location>
    <ligand>
        <name>substrate</name>
    </ligand>
</feature>
<evidence type="ECO:0000256" key="2">
    <source>
        <dbReference type="ARBA" id="ARBA00022723"/>
    </source>
</evidence>
<dbReference type="GO" id="GO:0009063">
    <property type="term" value="P:amino acid catabolic process"/>
    <property type="evidence" value="ECO:0007669"/>
    <property type="project" value="InterPro"/>
</dbReference>
<dbReference type="InterPro" id="IPR013342">
    <property type="entry name" value="Mandelate_racemase_C"/>
</dbReference>
<comment type="similarity">
    <text evidence="1 8">Belongs to the mandelate racemase/muconate lactonizing enzyme family.</text>
</comment>
<feature type="binding site" evidence="6">
    <location>
        <position position="320"/>
    </location>
    <ligand>
        <name>substrate</name>
    </ligand>
</feature>
<dbReference type="GO" id="GO:0016855">
    <property type="term" value="F:racemase and epimerase activity, acting on amino acids and derivatives"/>
    <property type="evidence" value="ECO:0007669"/>
    <property type="project" value="UniProtKB-UniRule"/>
</dbReference>
<comment type="caution">
    <text evidence="10">The sequence shown here is derived from an EMBL/GenBank/DDBJ whole genome shotgun (WGS) entry which is preliminary data.</text>
</comment>
<evidence type="ECO:0000256" key="6">
    <source>
        <dbReference type="PIRSR" id="PIRSR634603-2"/>
    </source>
</evidence>
<dbReference type="PROSITE" id="PS00908">
    <property type="entry name" value="MR_MLE_1"/>
    <property type="match status" value="1"/>
</dbReference>
<dbReference type="Gene3D" id="3.30.390.10">
    <property type="entry name" value="Enolase-like, N-terminal domain"/>
    <property type="match status" value="1"/>
</dbReference>
<dbReference type="EMBL" id="QOVW01000060">
    <property type="protein sequence ID" value="RDB36492.1"/>
    <property type="molecule type" value="Genomic_DNA"/>
</dbReference>
<dbReference type="SFLD" id="SFLDF00009">
    <property type="entry name" value="o-succinylbenzoate_synthase"/>
    <property type="match status" value="1"/>
</dbReference>
<dbReference type="InterPro" id="IPR013341">
    <property type="entry name" value="Mandelate_racemase_N_dom"/>
</dbReference>
<feature type="binding site" evidence="6">
    <location>
        <position position="295"/>
    </location>
    <ligand>
        <name>substrate</name>
    </ligand>
</feature>
<feature type="binding site" evidence="7">
    <location>
        <position position="243"/>
    </location>
    <ligand>
        <name>Mg(2+)</name>
        <dbReference type="ChEBI" id="CHEBI:18420"/>
    </ligand>
</feature>
<keyword evidence="2 7" id="KW-0479">Metal-binding</keyword>
<name>A0A369KSB8_9BACT</name>
<evidence type="ECO:0000256" key="8">
    <source>
        <dbReference type="RuleBase" id="RU366006"/>
    </source>
</evidence>
<sequence>MKITDVQIGKVKIPLKRPFKTALRTVYFAEDIVIKLKTHSGITGFGSAAPTFAITGDSQDSIVSCLVHHLKPKILGMDVAHIEKLMANIHSSIVNNTSALSAVDMALYDLHAQALGVPLYQLLGGYRNLIFSSLTISANTPEVMVADSLVALEEGFCDLKLKLGANSALDLKCVQAVRHAVGKQIKICVDANQAWQPKDAVRIIRNFEKLGLDIDFVEQPVAAKKMRDLRFVKEHVNTNVLADESVFSPYDALQIIKLNAADMINIKLAKAGGIYLAKKILNICEAAGIECMVGCMLESQVAVTAAAHFAAAHKSILRCDLDPPALLAENPVVGGVSFDGNMLSLSNRPGLGIQDIIDFQPIAS</sequence>